<feature type="transmembrane region" description="Helical" evidence="1">
    <location>
        <begin position="339"/>
        <end position="361"/>
    </location>
</feature>
<dbReference type="RefSeq" id="WP_345029873.1">
    <property type="nucleotide sequence ID" value="NZ_BAABEY010000025.1"/>
</dbReference>
<keyword evidence="3" id="KW-0012">Acyltransferase</keyword>
<gene>
    <name evidence="3" type="ORF">GCM10023091_26400</name>
</gene>
<keyword evidence="4" id="KW-1185">Reference proteome</keyword>
<reference evidence="4" key="1">
    <citation type="journal article" date="2019" name="Int. J. Syst. Evol. Microbiol.">
        <title>The Global Catalogue of Microorganisms (GCM) 10K type strain sequencing project: providing services to taxonomists for standard genome sequencing and annotation.</title>
        <authorList>
            <consortium name="The Broad Institute Genomics Platform"/>
            <consortium name="The Broad Institute Genome Sequencing Center for Infectious Disease"/>
            <person name="Wu L."/>
            <person name="Ma J."/>
        </authorList>
    </citation>
    <scope>NUCLEOTIDE SEQUENCE [LARGE SCALE GENOMIC DNA]</scope>
    <source>
        <strain evidence="4">JCM 31920</strain>
    </source>
</reference>
<accession>A0ABP8M1P4</accession>
<dbReference type="InterPro" id="IPR002656">
    <property type="entry name" value="Acyl_transf_3_dom"/>
</dbReference>
<evidence type="ECO:0000259" key="2">
    <source>
        <dbReference type="Pfam" id="PF01757"/>
    </source>
</evidence>
<keyword evidence="1" id="KW-0472">Membrane</keyword>
<feature type="transmembrane region" description="Helical" evidence="1">
    <location>
        <begin position="191"/>
        <end position="216"/>
    </location>
</feature>
<dbReference type="Proteomes" id="UP001501508">
    <property type="component" value="Unassembled WGS sequence"/>
</dbReference>
<organism evidence="3 4">
    <name type="scientific">Ravibacter arvi</name>
    <dbReference type="NCBI Taxonomy" id="2051041"/>
    <lineage>
        <taxon>Bacteria</taxon>
        <taxon>Pseudomonadati</taxon>
        <taxon>Bacteroidota</taxon>
        <taxon>Cytophagia</taxon>
        <taxon>Cytophagales</taxon>
        <taxon>Spirosomataceae</taxon>
        <taxon>Ravibacter</taxon>
    </lineage>
</organism>
<dbReference type="GO" id="GO:0016746">
    <property type="term" value="F:acyltransferase activity"/>
    <property type="evidence" value="ECO:0007669"/>
    <property type="project" value="UniProtKB-KW"/>
</dbReference>
<dbReference type="EMBL" id="BAABEY010000025">
    <property type="protein sequence ID" value="GAA4441314.1"/>
    <property type="molecule type" value="Genomic_DNA"/>
</dbReference>
<dbReference type="InterPro" id="IPR050879">
    <property type="entry name" value="Acyltransferase_3"/>
</dbReference>
<feature type="transmembrane region" description="Helical" evidence="1">
    <location>
        <begin position="12"/>
        <end position="31"/>
    </location>
</feature>
<proteinExistence type="predicted"/>
<feature type="domain" description="Acyltransferase 3" evidence="2">
    <location>
        <begin position="17"/>
        <end position="360"/>
    </location>
</feature>
<keyword evidence="1" id="KW-0812">Transmembrane</keyword>
<evidence type="ECO:0000256" key="1">
    <source>
        <dbReference type="SAM" id="Phobius"/>
    </source>
</evidence>
<dbReference type="PANTHER" id="PTHR23028">
    <property type="entry name" value="ACETYLTRANSFERASE"/>
    <property type="match status" value="1"/>
</dbReference>
<dbReference type="PANTHER" id="PTHR23028:SF53">
    <property type="entry name" value="ACYL_TRANSF_3 DOMAIN-CONTAINING PROTEIN"/>
    <property type="match status" value="1"/>
</dbReference>
<keyword evidence="1" id="KW-1133">Transmembrane helix</keyword>
<feature type="transmembrane region" description="Helical" evidence="1">
    <location>
        <begin position="43"/>
        <end position="64"/>
    </location>
</feature>
<evidence type="ECO:0000313" key="3">
    <source>
        <dbReference type="EMBL" id="GAA4441314.1"/>
    </source>
</evidence>
<sequence length="373" mass="43143">MVKSQIGKQNATNYLIQLDGLRFVAIALVLVDHFTAAINKIPIGPLGVNLFFVLSGFLITRILITSRQKFKDEPGGFRQYFKRFFIRRSLRIFPVYYLCILVLFVFDVPPVREKISWFVLYGSNIYMALHQTWMGVVDHFWSLSVEEQFYIIFPLVIFFLPKKWLVPAFVMMLAGSIVFRLYFFLAGYNWIVNYVSMPACLDAFGLGAFMAWLLLFRPEQYKKLFGSNYGVLLGLLFWAGIVYWSKTFDQPKNIATDVWERLAGAVFCFFLIGKGVLGYGGAMKLFLENSIVLYLGKISYGLYAYHNLVYNHFHSPPTHPTLRALRKIEQIVPAVAHNIVFESVFFFLVTVMVASLSWYLMEKPINGLKDRWT</sequence>
<feature type="transmembrane region" description="Helical" evidence="1">
    <location>
        <begin position="85"/>
        <end position="106"/>
    </location>
</feature>
<protein>
    <submittedName>
        <fullName evidence="3">Acyltransferase</fullName>
    </submittedName>
</protein>
<name>A0ABP8M1P4_9BACT</name>
<keyword evidence="3" id="KW-0808">Transferase</keyword>
<feature type="transmembrane region" description="Helical" evidence="1">
    <location>
        <begin position="228"/>
        <end position="246"/>
    </location>
</feature>
<comment type="caution">
    <text evidence="3">The sequence shown here is derived from an EMBL/GenBank/DDBJ whole genome shotgun (WGS) entry which is preliminary data.</text>
</comment>
<feature type="transmembrane region" description="Helical" evidence="1">
    <location>
        <begin position="164"/>
        <end position="185"/>
    </location>
</feature>
<dbReference type="Pfam" id="PF01757">
    <property type="entry name" value="Acyl_transf_3"/>
    <property type="match status" value="1"/>
</dbReference>
<evidence type="ECO:0000313" key="4">
    <source>
        <dbReference type="Proteomes" id="UP001501508"/>
    </source>
</evidence>
<feature type="transmembrane region" description="Helical" evidence="1">
    <location>
        <begin position="258"/>
        <end position="279"/>
    </location>
</feature>